<gene>
    <name evidence="1" type="ORF">BDY19DRAFT_899518</name>
</gene>
<organism evidence="1 2">
    <name type="scientific">Irpex rosettiformis</name>
    <dbReference type="NCBI Taxonomy" id="378272"/>
    <lineage>
        <taxon>Eukaryota</taxon>
        <taxon>Fungi</taxon>
        <taxon>Dikarya</taxon>
        <taxon>Basidiomycota</taxon>
        <taxon>Agaricomycotina</taxon>
        <taxon>Agaricomycetes</taxon>
        <taxon>Polyporales</taxon>
        <taxon>Irpicaceae</taxon>
        <taxon>Irpex</taxon>
    </lineage>
</organism>
<sequence length="1561" mass="174150">MALFRRPDHDTPDDEDDSIDPELRLRTVRTAHETLDESNRLEERAQRRKTMMRKKSRHFFRRGSDKKRSDKAESTTESPADVSHVSGLRRNIYVNTPLSPDELDLKGEPAVRYVRNKVRTSKYTIVTFVPRNLYEQFRRVANLYFLALVIVQIFPIFGAPSPQTSALPLLFILAVTAIKDGIEDYRRSLLDEEVNNSAATKLGQWKNVNQPHDPRNWFERMLGVNEPGQISKGVRRLREREAAEGKQQVILTKTGDDVSRFSIQVGPVHHEQEYSSSQLQANASGETDHSYPPEAKHTSWREVPAALNQPDYEPTSAQARVASGAVDISKRVTGTPRWERTLWKKLEVGDIVLLRDNDQIPADIAVLATSDADNMCYVETKNLDGETNLKPRKAIRATSSLMSEEDVERMSFVLDSEPPHQNLYLYHGVLRYNDPTTGEHKQESVTINELLLRGCTVRNTPWIIGLVVFTGADSKIMLNGGDTPSKRSKIEKETNFNVIVNFVFLIAMCLISAIGSGLWDGEGATSMKKYEQGVDATDSPAVNAIVTFTSCLIAFQNIVPISLYISIEIVKTIQAFFISQDVDMYYRELDAACVPKTWNISDDLGQIEYIFSDKTGTLTQNVMEFQKCSINGVAYGEGVTEAQRGAAKRAGTQDLLDPEEQDRQLKVMKQEMLQKMSSSFKNRYLQTDKVTLISPKLADDLTDHSSKQHQHIVDFFRALALCHSVLSDRPDPNKSPYLLDYKAESPDEAALVAAARDAGFPFVGKMKDSIDIEVMGQPERHQLLQLIEFNSTRKRMSAIMRNPQGQIIMYCKGADSVIYSLLKEGHDPVLKEKTAKDMEAFANGGLRTLCIAYRVLEEGEYVKWQRVYDAATSAIEDRDEEIDKANALIEHSLTILGATALEDKLQEGVPEAIETLHNAGIKLWILTGDKVQTAIEIGFSCNLLKSDMDVMIIQADTAEATRGHLEAGVNKIASVLGPPSLDPKKRGFIPGAQAAFAVVIDGDTLRHALSPQLKALFLNLATQCETVVCCRVSPAQKALVVKMVKEGRDALTLSIGDGANDVAMIQEANVGCGLLGKEGSQAAMSADYAFGQFRYLTKLLIVHGRWSYQRIADMHSNFFYKNVIWTFAMFWFLIYNSFDATYLYQYTFVLLYNLIFTSLPVIILGAFDQDVNAKAAMAFPQLYIRGIRGLEYTRAKFWFYMLDGLYQSLVVFFIPYFAWTLGPAAASSGRAIDSLSDFGTTVAVAAIWAANTYVGINTHYWTVITWIIIVGSSLVMFLWIAIYSAFESFDFYQEVVILCGTTDFWLSVIVAVAIALAPRFFIKFLSSAYFPQDRDIVREMWVKGDLKDRLGIQHRRDIRNAGKSDLEQAPMFHKPHFRSESEISSFHPDLDFHNSPLSRSPLSSNGATPPMSIPPSPARQLEEDMLAANARVAMNPSAMSYYSASNIPVSSPIPPSPTSGGPPMSSIATAPVTAYPQQANNTLQASTLRNRMPNSPEAFEMHVRQPSDDAPPMGYHNEHSGADASYAMAYDGYMPEPPSGHQPEGSWRGSTYSTASGPTVL</sequence>
<proteinExistence type="predicted"/>
<dbReference type="Proteomes" id="UP001055072">
    <property type="component" value="Unassembled WGS sequence"/>
</dbReference>
<reference evidence="1" key="1">
    <citation type="journal article" date="2021" name="Environ. Microbiol.">
        <title>Gene family expansions and transcriptome signatures uncover fungal adaptations to wood decay.</title>
        <authorList>
            <person name="Hage H."/>
            <person name="Miyauchi S."/>
            <person name="Viragh M."/>
            <person name="Drula E."/>
            <person name="Min B."/>
            <person name="Chaduli D."/>
            <person name="Navarro D."/>
            <person name="Favel A."/>
            <person name="Norest M."/>
            <person name="Lesage-Meessen L."/>
            <person name="Balint B."/>
            <person name="Merenyi Z."/>
            <person name="de Eugenio L."/>
            <person name="Morin E."/>
            <person name="Martinez A.T."/>
            <person name="Baldrian P."/>
            <person name="Stursova M."/>
            <person name="Martinez M.J."/>
            <person name="Novotny C."/>
            <person name="Magnuson J.K."/>
            <person name="Spatafora J.W."/>
            <person name="Maurice S."/>
            <person name="Pangilinan J."/>
            <person name="Andreopoulos W."/>
            <person name="LaButti K."/>
            <person name="Hundley H."/>
            <person name="Na H."/>
            <person name="Kuo A."/>
            <person name="Barry K."/>
            <person name="Lipzen A."/>
            <person name="Henrissat B."/>
            <person name="Riley R."/>
            <person name="Ahrendt S."/>
            <person name="Nagy L.G."/>
            <person name="Grigoriev I.V."/>
            <person name="Martin F."/>
            <person name="Rosso M.N."/>
        </authorList>
    </citation>
    <scope>NUCLEOTIDE SEQUENCE</scope>
    <source>
        <strain evidence="1">CBS 384.51</strain>
    </source>
</reference>
<comment type="caution">
    <text evidence="1">The sequence shown here is derived from an EMBL/GenBank/DDBJ whole genome shotgun (WGS) entry which is preliminary data.</text>
</comment>
<accession>A0ACB8TPI6</accession>
<keyword evidence="2" id="KW-1185">Reference proteome</keyword>
<dbReference type="EMBL" id="MU274951">
    <property type="protein sequence ID" value="KAI0083909.1"/>
    <property type="molecule type" value="Genomic_DNA"/>
</dbReference>
<evidence type="ECO:0000313" key="1">
    <source>
        <dbReference type="EMBL" id="KAI0083909.1"/>
    </source>
</evidence>
<evidence type="ECO:0000313" key="2">
    <source>
        <dbReference type="Proteomes" id="UP001055072"/>
    </source>
</evidence>
<name>A0ACB8TPI6_9APHY</name>
<protein>
    <submittedName>
        <fullName evidence="1">Phospholipid-transporting ATPase 1</fullName>
    </submittedName>
</protein>